<proteinExistence type="predicted"/>
<feature type="compositionally biased region" description="Basic and acidic residues" evidence="1">
    <location>
        <begin position="178"/>
        <end position="193"/>
    </location>
</feature>
<sequence>MPTYEEALAANPATFVDCAAAMSAAGTDLTEHRAEYDAKVVEINAGWEDRANTAFNADAVVVDDHVEDVVSQVGGAAELLDAGGAAMQSMVEQLRALDQAYRGAGFEVRPAPKVELGAVHWAAIAAAGPFGPMLQALFQARADEGTVQLQLGLAVLTATDAATGAGLVGAAEELKPLEDKASAMERTERRTDVADDDQSGDDTADTGDRDRDGTTRQRDDDGKDKDQEKEKDEKDEDEKDGDGKDEDTEQELGEDEGSEAPQEDPEQPGTDAPGPDERPEIPGYEPPPAFGPGEYTPPEFSGSDWDPAELGDGAEAPSGGLAGGGGGGFGAGAGLGTEPAASGPGSGLPVGGMVAGPGGAAGGPAAGGPGARGGGLGGMVGAPGARGAGVNDDEYERESFLTEDPEEDVWGIGTAENNPYVDFQEEQEAEADEEAPPAPAPDELPPFALPGFDLPEPKQN</sequence>
<keyword evidence="3" id="KW-1185">Reference proteome</keyword>
<feature type="compositionally biased region" description="Acidic residues" evidence="1">
    <location>
        <begin position="194"/>
        <end position="205"/>
    </location>
</feature>
<accession>A0A426US95</accession>
<protein>
    <submittedName>
        <fullName evidence="2">Uncharacterized protein</fullName>
    </submittedName>
</protein>
<dbReference type="AlphaFoldDB" id="A0A426US95"/>
<name>A0A426US95_9ACTN</name>
<feature type="region of interest" description="Disordered" evidence="1">
    <location>
        <begin position="178"/>
        <end position="460"/>
    </location>
</feature>
<evidence type="ECO:0000313" key="3">
    <source>
        <dbReference type="Proteomes" id="UP000277256"/>
    </source>
</evidence>
<dbReference type="RefSeq" id="WP_125250001.1">
    <property type="nucleotide sequence ID" value="NZ_RSEB01000008.1"/>
</dbReference>
<evidence type="ECO:0000313" key="2">
    <source>
        <dbReference type="EMBL" id="RRR96074.1"/>
    </source>
</evidence>
<feature type="compositionally biased region" description="Pro residues" evidence="1">
    <location>
        <begin position="436"/>
        <end position="448"/>
    </location>
</feature>
<evidence type="ECO:0000256" key="1">
    <source>
        <dbReference type="SAM" id="MobiDB-lite"/>
    </source>
</evidence>
<feature type="compositionally biased region" description="Gly residues" evidence="1">
    <location>
        <begin position="320"/>
        <end position="335"/>
    </location>
</feature>
<feature type="compositionally biased region" description="Basic and acidic residues" evidence="1">
    <location>
        <begin position="206"/>
        <end position="232"/>
    </location>
</feature>
<dbReference type="Gene3D" id="1.10.287.1060">
    <property type="entry name" value="ESAT-6-like"/>
    <property type="match status" value="1"/>
</dbReference>
<feature type="compositionally biased region" description="Acidic residues" evidence="1">
    <location>
        <begin position="391"/>
        <end position="409"/>
    </location>
</feature>
<dbReference type="EMBL" id="RSEB01000008">
    <property type="protein sequence ID" value="RRR96074.1"/>
    <property type="molecule type" value="Genomic_DNA"/>
</dbReference>
<feature type="compositionally biased region" description="Acidic residues" evidence="1">
    <location>
        <begin position="233"/>
        <end position="266"/>
    </location>
</feature>
<reference evidence="2 3" key="1">
    <citation type="submission" date="2018-12" db="EMBL/GenBank/DDBJ databases">
        <title>Glycomyces sp. YIM 121974 draft genome.</title>
        <authorList>
            <person name="Li Q."/>
        </authorList>
    </citation>
    <scope>NUCLEOTIDE SEQUENCE [LARGE SCALE GENOMIC DNA]</scope>
    <source>
        <strain evidence="2 3">YIM 121974</strain>
    </source>
</reference>
<gene>
    <name evidence="2" type="ORF">EIW28_22690</name>
</gene>
<organism evidence="2 3">
    <name type="scientific">Glycomyces terrestris</name>
    <dbReference type="NCBI Taxonomy" id="2493553"/>
    <lineage>
        <taxon>Bacteria</taxon>
        <taxon>Bacillati</taxon>
        <taxon>Actinomycetota</taxon>
        <taxon>Actinomycetes</taxon>
        <taxon>Glycomycetales</taxon>
        <taxon>Glycomycetaceae</taxon>
        <taxon>Glycomyces</taxon>
    </lineage>
</organism>
<feature type="compositionally biased region" description="Acidic residues" evidence="1">
    <location>
        <begin position="423"/>
        <end position="435"/>
    </location>
</feature>
<dbReference type="Proteomes" id="UP000277256">
    <property type="component" value="Unassembled WGS sequence"/>
</dbReference>
<dbReference type="OrthoDB" id="5197986at2"/>
<feature type="compositionally biased region" description="Gly residues" evidence="1">
    <location>
        <begin position="344"/>
        <end position="387"/>
    </location>
</feature>
<comment type="caution">
    <text evidence="2">The sequence shown here is derived from an EMBL/GenBank/DDBJ whole genome shotgun (WGS) entry which is preliminary data.</text>
</comment>